<comment type="caution">
    <text evidence="1">The sequence shown here is derived from an EMBL/GenBank/DDBJ whole genome shotgun (WGS) entry which is preliminary data.</text>
</comment>
<dbReference type="SUPFAM" id="SSF81301">
    <property type="entry name" value="Nucleotidyltransferase"/>
    <property type="match status" value="1"/>
</dbReference>
<dbReference type="PANTHER" id="PTHR34822:SF1">
    <property type="entry name" value="GRPB FAMILY PROTEIN"/>
    <property type="match status" value="1"/>
</dbReference>
<dbReference type="EMBL" id="MJBI02000001">
    <property type="protein sequence ID" value="RAI82469.1"/>
    <property type="molecule type" value="Genomic_DNA"/>
</dbReference>
<protein>
    <submittedName>
        <fullName evidence="1">GrpB family protein</fullName>
    </submittedName>
</protein>
<name>A0A2G5NV51_9STAP</name>
<dbReference type="InterPro" id="IPR043519">
    <property type="entry name" value="NT_sf"/>
</dbReference>
<reference evidence="1 2" key="1">
    <citation type="journal article" date="2018" name="Front. Microbiol.">
        <title>Description and Comparative Genomics of Macrococcus caseolyticus subsp. hominis subsp. nov., Macrococcus goetzii sp. nov., Macrococcus epidermidis sp. nov., and Macrococcus bohemicus sp. nov., Novel Macrococci From Human Clinical Material With Virulence Potential and Suspected Uptake of Foreign DNA by Natural Transformation.</title>
        <authorList>
            <person name="Maslanova I."/>
            <person name="Wertheimer Z."/>
            <person name="Sedlacek I."/>
            <person name="Svec P."/>
            <person name="Indrakova A."/>
            <person name="Kovarovic V."/>
            <person name="Schumann P."/>
            <person name="Sproer C."/>
            <person name="Kralova S."/>
            <person name="Sedo O."/>
            <person name="Kristofova L."/>
            <person name="Vrbovska V."/>
            <person name="Fuzik T."/>
            <person name="Petras P."/>
            <person name="Zdrahal Z."/>
            <person name="Ruzickova V."/>
            <person name="Doskar J."/>
            <person name="Pantucek R."/>
        </authorList>
    </citation>
    <scope>NUCLEOTIDE SEQUENCE [LARGE SCALE GENOMIC DNA]</scope>
    <source>
        <strain evidence="1 2">CCM 4927</strain>
    </source>
</reference>
<sequence>MKVRLFDYNPKWKDSFKNECLIIFDMIPDEVVIFEHFGSTSVPGMKAKPVIDMMVLVKDINQIDSYNSKFIEEGYDVAGEWGISGRRLLRKGGDDRTHHIHIYQEGHPEIYRHLAVRDYLLEHPEEVKAYSDLKTKLAQSYDETPEYRNAKRNYVIALEKRALDYYNAKDN</sequence>
<dbReference type="Pfam" id="PF04229">
    <property type="entry name" value="GrpB"/>
    <property type="match status" value="1"/>
</dbReference>
<dbReference type="Gene3D" id="3.30.460.10">
    <property type="entry name" value="Beta Polymerase, domain 2"/>
    <property type="match status" value="1"/>
</dbReference>
<accession>A0A2G5NV51</accession>
<dbReference type="InterPro" id="IPR007344">
    <property type="entry name" value="GrpB/CoaE"/>
</dbReference>
<evidence type="ECO:0000313" key="2">
    <source>
        <dbReference type="Proteomes" id="UP000229523"/>
    </source>
</evidence>
<proteinExistence type="predicted"/>
<organism evidence="1 2">
    <name type="scientific">Macrococcoides goetzii</name>
    <dbReference type="NCBI Taxonomy" id="1891097"/>
    <lineage>
        <taxon>Bacteria</taxon>
        <taxon>Bacillati</taxon>
        <taxon>Bacillota</taxon>
        <taxon>Bacilli</taxon>
        <taxon>Bacillales</taxon>
        <taxon>Staphylococcaceae</taxon>
        <taxon>Macrococcoides</taxon>
    </lineage>
</organism>
<evidence type="ECO:0000313" key="1">
    <source>
        <dbReference type="EMBL" id="RAI82469.1"/>
    </source>
</evidence>
<dbReference type="Proteomes" id="UP000229523">
    <property type="component" value="Unassembled WGS sequence"/>
</dbReference>
<dbReference type="PANTHER" id="PTHR34822">
    <property type="entry name" value="GRPB DOMAIN PROTEIN (AFU_ORTHOLOGUE AFUA_1G01530)"/>
    <property type="match status" value="1"/>
</dbReference>
<keyword evidence="2" id="KW-1185">Reference proteome</keyword>
<gene>
    <name evidence="1" type="ORF">BFS35_001935</name>
</gene>
<dbReference type="AlphaFoldDB" id="A0A2G5NV51"/>
<dbReference type="RefSeq" id="WP_099578371.1">
    <property type="nucleotide sequence ID" value="NZ_MJBI02000001.1"/>
</dbReference>